<dbReference type="InterPro" id="IPR023393">
    <property type="entry name" value="START-like_dom_sf"/>
</dbReference>
<comment type="caution">
    <text evidence="3">The sequence shown here is derived from an EMBL/GenBank/DDBJ whole genome shotgun (WGS) entry which is preliminary data.</text>
</comment>
<evidence type="ECO:0000313" key="4">
    <source>
        <dbReference type="Proteomes" id="UP000267418"/>
    </source>
</evidence>
<dbReference type="Pfam" id="PF08327">
    <property type="entry name" value="AHSA1"/>
    <property type="match status" value="1"/>
</dbReference>
<feature type="domain" description="Activator of Hsp90 ATPase homologue 1/2-like C-terminal" evidence="2">
    <location>
        <begin position="14"/>
        <end position="135"/>
    </location>
</feature>
<dbReference type="InterPro" id="IPR013538">
    <property type="entry name" value="ASHA1/2-like_C"/>
</dbReference>
<dbReference type="EMBL" id="RXOE01000005">
    <property type="protein sequence ID" value="RTQ32899.1"/>
    <property type="molecule type" value="Genomic_DNA"/>
</dbReference>
<dbReference type="OrthoDB" id="9800600at2"/>
<reference evidence="3 4" key="1">
    <citation type="submission" date="2018-12" db="EMBL/GenBank/DDBJ databases">
        <title>The genome of Variovorax gossypii DSM 100435.</title>
        <authorList>
            <person name="Gao J."/>
            <person name="Sun J."/>
        </authorList>
    </citation>
    <scope>NUCLEOTIDE SEQUENCE [LARGE SCALE GENOMIC DNA]</scope>
    <source>
        <strain evidence="3 4">DSM 100435</strain>
    </source>
</reference>
<name>A0A3S0J4A1_9BURK</name>
<protein>
    <recommendedName>
        <fullName evidence="2">Activator of Hsp90 ATPase homologue 1/2-like C-terminal domain-containing protein</fullName>
    </recommendedName>
</protein>
<evidence type="ECO:0000313" key="3">
    <source>
        <dbReference type="EMBL" id="RTQ32899.1"/>
    </source>
</evidence>
<comment type="similarity">
    <text evidence="1">Belongs to the AHA1 family.</text>
</comment>
<evidence type="ECO:0000259" key="2">
    <source>
        <dbReference type="Pfam" id="PF08327"/>
    </source>
</evidence>
<gene>
    <name evidence="3" type="ORF">EJP69_19520</name>
</gene>
<sequence length="156" mass="17951">MPFRTVMQSIRIEAEPRDVWGALTDPDAGEKWRNAHFKTDWQPGSPIEIEAIIGTARYRDKGQVIQVRSPSLLQYTYWSRVSGLPDVPESYSSITITLEVEGAETVLRVSHQVPPSPLRRGKDWEIGEDSGWNHVAFYWRATLPILKRIVEEQHRI</sequence>
<keyword evidence="4" id="KW-1185">Reference proteome</keyword>
<dbReference type="SUPFAM" id="SSF55961">
    <property type="entry name" value="Bet v1-like"/>
    <property type="match status" value="1"/>
</dbReference>
<dbReference type="Proteomes" id="UP000267418">
    <property type="component" value="Unassembled WGS sequence"/>
</dbReference>
<dbReference type="Gene3D" id="3.30.530.20">
    <property type="match status" value="1"/>
</dbReference>
<organism evidence="3 4">
    <name type="scientific">Variovorax gossypii</name>
    <dbReference type="NCBI Taxonomy" id="1679495"/>
    <lineage>
        <taxon>Bacteria</taxon>
        <taxon>Pseudomonadati</taxon>
        <taxon>Pseudomonadota</taxon>
        <taxon>Betaproteobacteria</taxon>
        <taxon>Burkholderiales</taxon>
        <taxon>Comamonadaceae</taxon>
        <taxon>Variovorax</taxon>
    </lineage>
</organism>
<proteinExistence type="inferred from homology"/>
<dbReference type="AlphaFoldDB" id="A0A3S0J4A1"/>
<accession>A0A3S0J4A1</accession>
<evidence type="ECO:0000256" key="1">
    <source>
        <dbReference type="ARBA" id="ARBA00006817"/>
    </source>
</evidence>